<name>A0A9D2SMH7_9FIRM</name>
<dbReference type="Proteomes" id="UP000823849">
    <property type="component" value="Unassembled WGS sequence"/>
</dbReference>
<dbReference type="AlphaFoldDB" id="A0A9D2SMH7"/>
<gene>
    <name evidence="1" type="ORF">H9705_09495</name>
</gene>
<comment type="caution">
    <text evidence="1">The sequence shown here is derived from an EMBL/GenBank/DDBJ whole genome shotgun (WGS) entry which is preliminary data.</text>
</comment>
<protein>
    <submittedName>
        <fullName evidence="1">Uncharacterized protein</fullName>
    </submittedName>
</protein>
<dbReference type="EMBL" id="DWWU01000039">
    <property type="protein sequence ID" value="HJC16031.1"/>
    <property type="molecule type" value="Genomic_DNA"/>
</dbReference>
<organism evidence="1 2">
    <name type="scientific">Candidatus Fusicatenibacter intestinigallinarum</name>
    <dbReference type="NCBI Taxonomy" id="2838598"/>
    <lineage>
        <taxon>Bacteria</taxon>
        <taxon>Bacillati</taxon>
        <taxon>Bacillota</taxon>
        <taxon>Clostridia</taxon>
        <taxon>Lachnospirales</taxon>
        <taxon>Lachnospiraceae</taxon>
        <taxon>Fusicatenibacter</taxon>
    </lineage>
</organism>
<evidence type="ECO:0000313" key="2">
    <source>
        <dbReference type="Proteomes" id="UP000823849"/>
    </source>
</evidence>
<evidence type="ECO:0000313" key="1">
    <source>
        <dbReference type="EMBL" id="HJC16031.1"/>
    </source>
</evidence>
<reference evidence="1" key="1">
    <citation type="journal article" date="2021" name="PeerJ">
        <title>Extensive microbial diversity within the chicken gut microbiome revealed by metagenomics and culture.</title>
        <authorList>
            <person name="Gilroy R."/>
            <person name="Ravi A."/>
            <person name="Getino M."/>
            <person name="Pursley I."/>
            <person name="Horton D.L."/>
            <person name="Alikhan N.F."/>
            <person name="Baker D."/>
            <person name="Gharbi K."/>
            <person name="Hall N."/>
            <person name="Watson M."/>
            <person name="Adriaenssens E.M."/>
            <person name="Foster-Nyarko E."/>
            <person name="Jarju S."/>
            <person name="Secka A."/>
            <person name="Antonio M."/>
            <person name="Oren A."/>
            <person name="Chaudhuri R.R."/>
            <person name="La Ragione R."/>
            <person name="Hildebrand F."/>
            <person name="Pallen M.J."/>
        </authorList>
    </citation>
    <scope>NUCLEOTIDE SEQUENCE</scope>
    <source>
        <strain evidence="1">CHK185-5351</strain>
    </source>
</reference>
<proteinExistence type="predicted"/>
<accession>A0A9D2SMH7</accession>
<reference evidence="1" key="2">
    <citation type="submission" date="2021-04" db="EMBL/GenBank/DDBJ databases">
        <authorList>
            <person name="Gilroy R."/>
        </authorList>
    </citation>
    <scope>NUCLEOTIDE SEQUENCE</scope>
    <source>
        <strain evidence="1">CHK185-5351</strain>
    </source>
</reference>
<sequence length="210" mass="23481">MIKKPEGYDQAQAYTGEFVSLPAGCYVCVIKQVSQTETQNHRPQLAVLFDIAEGDQKGFFQRQYDNARKTGTDVKWKGVHKQIMDGSSLPFFKGLMTSIEKSNPGYTFQWGVEGNERTLVGKKFGAVMGREEFLTQKGERRFATKVVQIRSLDGLKEAEVPEDKLLTDADIAEWNRTHMPVQPAPAADPSLAADGFMNIPDGIDEELPFM</sequence>